<dbReference type="InterPro" id="IPR044855">
    <property type="entry name" value="CoA-Trfase_III_dom3_sf"/>
</dbReference>
<proteinExistence type="predicted"/>
<keyword evidence="1 2" id="KW-0808">Transferase</keyword>
<dbReference type="PANTHER" id="PTHR48207">
    <property type="entry name" value="SUCCINATE--HYDROXYMETHYLGLUTARATE COA-TRANSFERASE"/>
    <property type="match status" value="1"/>
</dbReference>
<organism evidence="2 3">
    <name type="scientific">Tectimicrobiota bacterium</name>
    <dbReference type="NCBI Taxonomy" id="2528274"/>
    <lineage>
        <taxon>Bacteria</taxon>
        <taxon>Pseudomonadati</taxon>
        <taxon>Nitrospinota/Tectimicrobiota group</taxon>
        <taxon>Candidatus Tectimicrobiota</taxon>
    </lineage>
</organism>
<accession>A0A932CLG3</accession>
<comment type="caution">
    <text evidence="2">The sequence shown here is derived from an EMBL/GenBank/DDBJ whole genome shotgun (WGS) entry which is preliminary data.</text>
</comment>
<protein>
    <submittedName>
        <fullName evidence="2">CoA transferase</fullName>
    </submittedName>
</protein>
<evidence type="ECO:0000313" key="2">
    <source>
        <dbReference type="EMBL" id="MBI2875528.1"/>
    </source>
</evidence>
<dbReference type="Gene3D" id="3.40.50.10540">
    <property type="entry name" value="Crotonobetainyl-coa:carnitine coa-transferase, domain 1"/>
    <property type="match status" value="1"/>
</dbReference>
<dbReference type="InterPro" id="IPR023606">
    <property type="entry name" value="CoA-Trfase_III_dom_1_sf"/>
</dbReference>
<dbReference type="SUPFAM" id="SSF89796">
    <property type="entry name" value="CoA-transferase family III (CaiB/BaiF)"/>
    <property type="match status" value="1"/>
</dbReference>
<dbReference type="InterPro" id="IPR050483">
    <property type="entry name" value="CoA-transferase_III_domain"/>
</dbReference>
<reference evidence="2" key="1">
    <citation type="submission" date="2020-07" db="EMBL/GenBank/DDBJ databases">
        <title>Huge and variable diversity of episymbiotic CPR bacteria and DPANN archaea in groundwater ecosystems.</title>
        <authorList>
            <person name="He C.Y."/>
            <person name="Keren R."/>
            <person name="Whittaker M."/>
            <person name="Farag I.F."/>
            <person name="Doudna J."/>
            <person name="Cate J.H.D."/>
            <person name="Banfield J.F."/>
        </authorList>
    </citation>
    <scope>NUCLEOTIDE SEQUENCE</scope>
    <source>
        <strain evidence="2">NC_groundwater_672_Ag_B-0.1um_62_36</strain>
    </source>
</reference>
<dbReference type="Pfam" id="PF02515">
    <property type="entry name" value="CoA_transf_3"/>
    <property type="match status" value="1"/>
</dbReference>
<dbReference type="InterPro" id="IPR003673">
    <property type="entry name" value="CoA-Trfase_fam_III"/>
</dbReference>
<dbReference type="Gene3D" id="3.30.1540.10">
    <property type="entry name" value="formyl-coa transferase, domain 3"/>
    <property type="match status" value="1"/>
</dbReference>
<dbReference type="PANTHER" id="PTHR48207:SF3">
    <property type="entry name" value="SUCCINATE--HYDROXYMETHYLGLUTARATE COA-TRANSFERASE"/>
    <property type="match status" value="1"/>
</dbReference>
<dbReference type="AlphaFoldDB" id="A0A932CLG3"/>
<dbReference type="EMBL" id="JACPRF010000041">
    <property type="protein sequence ID" value="MBI2875528.1"/>
    <property type="molecule type" value="Genomic_DNA"/>
</dbReference>
<evidence type="ECO:0000256" key="1">
    <source>
        <dbReference type="ARBA" id="ARBA00022679"/>
    </source>
</evidence>
<dbReference type="GO" id="GO:0008410">
    <property type="term" value="F:CoA-transferase activity"/>
    <property type="evidence" value="ECO:0007669"/>
    <property type="project" value="TreeGrafter"/>
</dbReference>
<evidence type="ECO:0000313" key="3">
    <source>
        <dbReference type="Proteomes" id="UP000769766"/>
    </source>
</evidence>
<dbReference type="Proteomes" id="UP000769766">
    <property type="component" value="Unassembled WGS sequence"/>
</dbReference>
<gene>
    <name evidence="2" type="ORF">HYY20_01455</name>
</gene>
<sequence>MRKEEFYREARPQSVGPLEGTRVLEATTSYAGPMAGTVLADLGAEVVKVDFPETGELIRHVGPFVPSRSKLDSSAFHLSINRNKKCISLDLRTPEGREIFQQLTARMDIVIENFKPGTMEGWGLGYEEVRKGKPDIIYTSVSGYGQYGPYSHRPGYDHIGQAMGGLMSINGYPDTPPTRTGNAMIDNITGWQGAFGTLAALFCREKTGQGQHVDASLLDSALYTTELGIMAAANANYLWQRMGCGHPAAGGEHPYSCQDGYLVISANNMVHWPRLCRIMGREDLIEDPRTNTVAARAENRKLVAETIDSWTRKHTIQQVLEVLEEAEIVCAPVLNFKQILEVDHIRERGMVAEVEHPTAGRLQLYGVATKFSRTPAGVRTPAPLLGQHNEEVYGNLLGLSRERMAELKEKGII</sequence>
<name>A0A932CLG3_UNCTE</name>